<dbReference type="GO" id="GO:0043041">
    <property type="term" value="P:amino acid activation for nonribosomal peptide biosynthetic process"/>
    <property type="evidence" value="ECO:0007669"/>
    <property type="project" value="TreeGrafter"/>
</dbReference>
<evidence type="ECO:0000259" key="5">
    <source>
        <dbReference type="PROSITE" id="PS50075"/>
    </source>
</evidence>
<dbReference type="SUPFAM" id="SSF52777">
    <property type="entry name" value="CoA-dependent acyltransferases"/>
    <property type="match status" value="5"/>
</dbReference>
<reference evidence="7" key="1">
    <citation type="journal article" date="2018" name="Nat. Microbiol.">
        <title>Leveraging single-cell genomics to expand the fungal tree of life.</title>
        <authorList>
            <person name="Ahrendt S.R."/>
            <person name="Quandt C.A."/>
            <person name="Ciobanu D."/>
            <person name="Clum A."/>
            <person name="Salamov A."/>
            <person name="Andreopoulos B."/>
            <person name="Cheng J.F."/>
            <person name="Woyke T."/>
            <person name="Pelin A."/>
            <person name="Henrissat B."/>
            <person name="Reynolds N.K."/>
            <person name="Benny G.L."/>
            <person name="Smith M.E."/>
            <person name="James T.Y."/>
            <person name="Grigoriev I.V."/>
        </authorList>
    </citation>
    <scope>NUCLEOTIDE SEQUENCE [LARGE SCALE GENOMIC DNA]</scope>
    <source>
        <strain evidence="7">RSA 468</strain>
    </source>
</reference>
<dbReference type="Pfam" id="PF00668">
    <property type="entry name" value="Condensation"/>
    <property type="match status" value="2"/>
</dbReference>
<dbReference type="GO" id="GO:0005737">
    <property type="term" value="C:cytoplasm"/>
    <property type="evidence" value="ECO:0007669"/>
    <property type="project" value="TreeGrafter"/>
</dbReference>
<dbReference type="PANTHER" id="PTHR45527">
    <property type="entry name" value="NONRIBOSOMAL PEPTIDE SYNTHETASE"/>
    <property type="match status" value="1"/>
</dbReference>
<keyword evidence="7" id="KW-1185">Reference proteome</keyword>
<accession>A0A4P9ZMZ0</accession>
<feature type="region of interest" description="Disordered" evidence="4">
    <location>
        <begin position="1753"/>
        <end position="1776"/>
    </location>
</feature>
<name>A0A4P9ZMZ0_9FUNG</name>
<dbReference type="InterPro" id="IPR020845">
    <property type="entry name" value="AMP-binding_CS"/>
</dbReference>
<dbReference type="SUPFAM" id="SSF56801">
    <property type="entry name" value="Acetyl-CoA synthetase-like"/>
    <property type="match status" value="2"/>
</dbReference>
<dbReference type="InterPro" id="IPR045851">
    <property type="entry name" value="AMP-bd_C_sf"/>
</dbReference>
<proteinExistence type="predicted"/>
<dbReference type="InterPro" id="IPR000873">
    <property type="entry name" value="AMP-dep_synth/lig_dom"/>
</dbReference>
<dbReference type="SUPFAM" id="SSF47336">
    <property type="entry name" value="ACP-like"/>
    <property type="match status" value="1"/>
</dbReference>
<feature type="non-terminal residue" evidence="6">
    <location>
        <position position="2530"/>
    </location>
</feature>
<dbReference type="GO" id="GO:0031177">
    <property type="term" value="F:phosphopantetheine binding"/>
    <property type="evidence" value="ECO:0007669"/>
    <property type="project" value="TreeGrafter"/>
</dbReference>
<dbReference type="Gene3D" id="1.10.1200.10">
    <property type="entry name" value="ACP-like"/>
    <property type="match status" value="1"/>
</dbReference>
<dbReference type="InterPro" id="IPR010071">
    <property type="entry name" value="AA_adenyl_dom"/>
</dbReference>
<gene>
    <name evidence="6" type="ORF">BJ085DRAFT_40022</name>
</gene>
<dbReference type="FunFam" id="3.40.50.980:FF:000001">
    <property type="entry name" value="Non-ribosomal peptide synthetase"/>
    <property type="match status" value="1"/>
</dbReference>
<dbReference type="PROSITE" id="PS50075">
    <property type="entry name" value="CARRIER"/>
    <property type="match status" value="1"/>
</dbReference>
<sequence length="2530" mass="279870">MYSPVDPNDNTRVCMPAVPIDYQPAADLPLGKPHQYGTGYASWLHPLPLPASVGGGQLDPTPPCQMALALLLSRYHRQPGVAFAHWTGPIGEGEAAGHQLNLVLSQVKPDLPLDVSIMQEVKPVNSPGSTSHVAEVILHVDNPWPSKNHRTFLPADYVGQLSESDADPSTAAILIATAARLMVSCEQHHDQVRITVTYPRTQYHGPAVAEFALQLGTILSGVMEALGRDQPVLVRDIPWVSDNERTRLMEFSRMNETVQPVGLPVHCLFSQCAQRYPHHLALAYGPDEWTYSQLDQVTSNLARVLVEEYGARPEVRFAIFIPKSAAFNITMLAIFKSGAAYVPIDPDYPIERIRYILKDSDALLAIATSSTYDYLPAESTATTLVMDSYIHHSQNLDVPPFTPNPSNSNDLAYMIYTSGSTGQPKGVLVEHGGVASLVADPYLAEDFGPGKRTIQGMSVVFDAFLVDTLRTLCHGGTLIVPGDNILDDMRTLTSGSFVPSFVARLDPDDYPNLELIGMAGEPITPEIQTNWAHRCRMVNYYGPSEATIYSHSVEIGSDHDITIGKPIRNTFCFIVDDQLQLVPVGVPGELLIGGIGLARGYQNLPELTQAKFISNPYGPGRVYRTGDQARWLANGTIDFLGRIDNQIKLRGYRIELEEIESVSGHFPGLKQCVASVKHDTLVLYASPTDLDQLALLSYLKKRLSKQMVPGLVVLVTEFKTTVSGKLDRKSLPPIDHLLGGPSSTDSTMSKVTAPQSDSERDLCQIWAQVLHLDPDRISTTDHFFRIGGDSISAILLVSKGRQIGYQLAVPLIYQYPELRQLAQHTEKFSSHLANVNAAYQEQVQGAVTLTPIQRWFSAIGLRNPHHFNQSFTLNINPKASLSLTTISDALVALANHHDILRARFKPSDDGWLWVQAIPTARAMPADFLVLEETVSSENYVGFILRVQSSLNLTAGPVLAVALIHDPDSKSQPRLFITIHHVLVDLIAWRILIEDLNTLLRGASLPPKSLPFQVWASQLDDYAATLSADIWPTQLNSDKPVPDIRVRLPPPELDATRTQAARLSTSFEFDSESTYPLLFQLSAQLRVTPRDLLLAAFTHAFATTIGLDQVTFCMEGHGREPWLSDQDISRTVGWFTALYPLVLQVQSHQPLLDLLRHTKEALQQIPMKGFPYSLLKYMPGVSVEERAKLEAKTPASLDVQFNYFGRFSNTGGDLSDDLLSIEWSDYFGLHDFAPQDKVIYDINPMPTVVGDCLRLIMEFNPLVYCRSIVDEIMAQWRQNLVQLASEMNQSQSISVEPLLTRYDFAHLQPSTSEFQEIIDDLCHRHIPLDQVEDVLPCIALQGGLLTGLSTDASAYLVQLTVKFNGPLNADRLLQAWQAVAQQNTALRTVFLESSSKQSRGYIQAVLRSCPTAWTVSDQPLKSLDEFLAQNRQRGFTLQEHMIRNFVFPTVDNQVHDVIITFHHSLCDGWSLPLLFQAWMEAYHHPNLEASSPSVPFSSIIQCVSELNSDSAQAFWGSYLKDAPKTPAPLLSPGYIGLPGWATYLTGINLSKTQLTQCSQMFGVTLATLFRAAYALVLGSLLDQDEVVFGVTLSGRNLGLPGIERTIGPCTNTLPSRVRLDHQLIADWLQTLHQGQVAMIPFEHSVLTDITKWASTDHSGPLFQTIMGFENFPELVADPTHSLVLSDLRTDEFTEYPLAIDFIESSNGIKAKVFYDTSIYSEESVSQIVDMVQFVLTWILVADINTPMDQLALASPPSNSRLHVDQESRRSTTTPAPPLLNDIWNNSLLDSSDHLALDSKAHSLSYSQLDQLAHSLAVQSSQFGLAPHPTVVAVVDSVEHLLVCLATISAPDSPIHKSSESSPCHVIAGDSLSHGSVLGDRLILFDLKGDTWPHVESLDKSTDTCLAFIESIFHGHRRITPKQLASRSLPAMDKPLNGGYALDVLGKHGHPSPPGVVGRLAFLGTSFPYYPASSKQSVLGYRDAADIVHILGPASQRVAIKHRQVHLAALVPDEIISTNAFPHYRIYQKFGIAVGLGELVKHTEIRTLASIIQDIIKQAEVEESPDFTVNDTYIPPLKASLLHTQKSTTSHQQRVWSLSRLGNPSSAFHHHLFNGDQFDVHAPQFDLNQGVLVQLDLYQWPTDTVYNNSSVIVIRVHEILGSTSEFEKFVHALTNQLVGHSRSLPDVQFTRVCSTGEPTKVDFDYWATLLQNPPVELSLPTDRPRPLLPSFLCDLAETEVEGRLFEAIQVQASNESVKEYGIWSSLFSTFMLRLTGQTDLIMDINGPDVGNSDTSAAMATLSELRGPLRVNGILPLDFSELAERLIRQLRDSRPHVLPSTDDIVTHLSPEGQHRISGLSHVSVVFHHHIVPRDNSTLHCTRSLSPWTMFPYDLQLVVDFHDLVPMCQLRFNQSLFNVDTANRLLHNFLAYAHSVVVAHQPWSTTSLVCPTEATLILDKFALGSPNPITEENPCLSLLDLFFGTNTEWREAITIDDLIDSIKSTTTAASLHPIQPTELAYVVFTSGSTGLPKG</sequence>
<keyword evidence="2" id="KW-0597">Phosphoprotein</keyword>
<keyword evidence="3" id="KW-0436">Ligase</keyword>
<evidence type="ECO:0000256" key="4">
    <source>
        <dbReference type="SAM" id="MobiDB-lite"/>
    </source>
</evidence>
<dbReference type="Gene3D" id="3.40.50.980">
    <property type="match status" value="3"/>
</dbReference>
<dbReference type="EMBL" id="ML003075">
    <property type="protein sequence ID" value="RKP34776.1"/>
    <property type="molecule type" value="Genomic_DNA"/>
</dbReference>
<dbReference type="GO" id="GO:0016874">
    <property type="term" value="F:ligase activity"/>
    <property type="evidence" value="ECO:0007669"/>
    <property type="project" value="UniProtKB-KW"/>
</dbReference>
<dbReference type="FunFam" id="1.10.1200.10:FF:000005">
    <property type="entry name" value="Nonribosomal peptide synthetase 1"/>
    <property type="match status" value="1"/>
</dbReference>
<evidence type="ECO:0000313" key="7">
    <source>
        <dbReference type="Proteomes" id="UP000268162"/>
    </source>
</evidence>
<dbReference type="CDD" id="cd05930">
    <property type="entry name" value="A_NRPS"/>
    <property type="match status" value="1"/>
</dbReference>
<dbReference type="NCBIfam" id="TIGR01733">
    <property type="entry name" value="AA-adenyl-dom"/>
    <property type="match status" value="1"/>
</dbReference>
<protein>
    <recommendedName>
        <fullName evidence="5">Carrier domain-containing protein</fullName>
    </recommendedName>
</protein>
<dbReference type="Gene3D" id="3.30.559.30">
    <property type="entry name" value="Nonribosomal peptide synthetase, condensation domain"/>
    <property type="match status" value="3"/>
</dbReference>
<evidence type="ECO:0000256" key="2">
    <source>
        <dbReference type="ARBA" id="ARBA00022553"/>
    </source>
</evidence>
<evidence type="ECO:0000256" key="3">
    <source>
        <dbReference type="ARBA" id="ARBA00022598"/>
    </source>
</evidence>
<dbReference type="PROSITE" id="PS00455">
    <property type="entry name" value="AMP_BINDING"/>
    <property type="match status" value="2"/>
</dbReference>
<dbReference type="Proteomes" id="UP000268162">
    <property type="component" value="Unassembled WGS sequence"/>
</dbReference>
<organism evidence="6 7">
    <name type="scientific">Dimargaris cristalligena</name>
    <dbReference type="NCBI Taxonomy" id="215637"/>
    <lineage>
        <taxon>Eukaryota</taxon>
        <taxon>Fungi</taxon>
        <taxon>Fungi incertae sedis</taxon>
        <taxon>Zoopagomycota</taxon>
        <taxon>Kickxellomycotina</taxon>
        <taxon>Dimargaritomycetes</taxon>
        <taxon>Dimargaritales</taxon>
        <taxon>Dimargaritaceae</taxon>
        <taxon>Dimargaris</taxon>
    </lineage>
</organism>
<dbReference type="Pfam" id="PF00550">
    <property type="entry name" value="PP-binding"/>
    <property type="match status" value="1"/>
</dbReference>
<dbReference type="InterPro" id="IPR036736">
    <property type="entry name" value="ACP-like_sf"/>
</dbReference>
<feature type="domain" description="Carrier" evidence="5">
    <location>
        <begin position="753"/>
        <end position="829"/>
    </location>
</feature>
<evidence type="ECO:0000256" key="1">
    <source>
        <dbReference type="ARBA" id="ARBA00022450"/>
    </source>
</evidence>
<evidence type="ECO:0000313" key="6">
    <source>
        <dbReference type="EMBL" id="RKP34776.1"/>
    </source>
</evidence>
<dbReference type="CDD" id="cd19542">
    <property type="entry name" value="CT_NRPS-like"/>
    <property type="match status" value="1"/>
</dbReference>
<dbReference type="Gene3D" id="3.30.559.10">
    <property type="entry name" value="Chloramphenicol acetyltransferase-like domain"/>
    <property type="match status" value="2"/>
</dbReference>
<dbReference type="SMART" id="SM01294">
    <property type="entry name" value="PKS_PP_betabranch"/>
    <property type="match status" value="1"/>
</dbReference>
<dbReference type="Gene3D" id="2.30.38.10">
    <property type="entry name" value="Luciferase, Domain 3"/>
    <property type="match status" value="1"/>
</dbReference>
<dbReference type="Pfam" id="PF00501">
    <property type="entry name" value="AMP-binding"/>
    <property type="match status" value="1"/>
</dbReference>
<dbReference type="PANTHER" id="PTHR45527:SF1">
    <property type="entry name" value="FATTY ACID SYNTHASE"/>
    <property type="match status" value="1"/>
</dbReference>
<dbReference type="InterPro" id="IPR023213">
    <property type="entry name" value="CAT-like_dom_sf"/>
</dbReference>
<dbReference type="Gene3D" id="3.30.300.30">
    <property type="match status" value="1"/>
</dbReference>
<keyword evidence="1" id="KW-0596">Phosphopantetheine</keyword>
<dbReference type="STRING" id="215637.A0A4P9ZMZ0"/>
<dbReference type="InterPro" id="IPR001242">
    <property type="entry name" value="Condensation_dom"/>
</dbReference>
<dbReference type="InterPro" id="IPR009081">
    <property type="entry name" value="PP-bd_ACP"/>
</dbReference>
<dbReference type="GO" id="GO:0044550">
    <property type="term" value="P:secondary metabolite biosynthetic process"/>
    <property type="evidence" value="ECO:0007669"/>
    <property type="project" value="TreeGrafter"/>
</dbReference>